<sequence length="65" mass="7055">MSFKYPLSAVVKVGLSGEAGQVKGRADYVSAGNQYYVHYLAADGRAVNAWFDEDEIQPASEMPKA</sequence>
<name>A0A411WMI4_9GAMM</name>
<evidence type="ECO:0000313" key="2">
    <source>
        <dbReference type="Proteomes" id="UP000293154"/>
    </source>
</evidence>
<dbReference type="AlphaFoldDB" id="A0A411WMI4"/>
<protein>
    <submittedName>
        <fullName evidence="1">Uncharacterized protein</fullName>
    </submittedName>
</protein>
<dbReference type="OrthoDB" id="6456362at2"/>
<reference evidence="1 2" key="1">
    <citation type="submission" date="2019-03" db="EMBL/GenBank/DDBJ databases">
        <title>Pragia sp. nov. isolated from the gut tract of Carduelis flavirostris.</title>
        <authorList>
            <person name="Ge Y."/>
        </authorList>
    </citation>
    <scope>NUCLEOTIDE SEQUENCE [LARGE SCALE GENOMIC DNA]</scope>
    <source>
        <strain evidence="1 2">CF-458</strain>
    </source>
</reference>
<dbReference type="RefSeq" id="WP_130592300.1">
    <property type="nucleotide sequence ID" value="NZ_CP034752.1"/>
</dbReference>
<keyword evidence="2" id="KW-1185">Reference proteome</keyword>
<accession>A0A411WMI4</accession>
<dbReference type="KEGG" id="prag:EKN56_13735"/>
<proteinExistence type="predicted"/>
<gene>
    <name evidence="1" type="ORF">EKN56_13735</name>
</gene>
<dbReference type="EMBL" id="CP034752">
    <property type="protein sequence ID" value="QBH97367.1"/>
    <property type="molecule type" value="Genomic_DNA"/>
</dbReference>
<evidence type="ECO:0000313" key="1">
    <source>
        <dbReference type="EMBL" id="QBH97367.1"/>
    </source>
</evidence>
<dbReference type="Proteomes" id="UP000293154">
    <property type="component" value="Chromosome"/>
</dbReference>
<organism evidence="1 2">
    <name type="scientific">Limnobaculum zhutongyuii</name>
    <dbReference type="NCBI Taxonomy" id="2498113"/>
    <lineage>
        <taxon>Bacteria</taxon>
        <taxon>Pseudomonadati</taxon>
        <taxon>Pseudomonadota</taxon>
        <taxon>Gammaproteobacteria</taxon>
        <taxon>Enterobacterales</taxon>
        <taxon>Budviciaceae</taxon>
        <taxon>Limnobaculum</taxon>
    </lineage>
</organism>